<reference evidence="2 3" key="1">
    <citation type="journal article" date="2018" name="Int. J. Syst. Evol. Microbiol.">
        <title>Adhaeribacter swui sp. nov., isolated from wet mud.</title>
        <authorList>
            <person name="Kim D.U."/>
            <person name="Kim K.W."/>
            <person name="Kang M.S."/>
            <person name="Kim J.Y."/>
            <person name="Jang J.H."/>
            <person name="Kim M.K."/>
        </authorList>
    </citation>
    <scope>NUCLEOTIDE SEQUENCE [LARGE SCALE GENOMIC DNA]</scope>
    <source>
        <strain evidence="2 3">KCTC 52873</strain>
    </source>
</reference>
<feature type="compositionally biased region" description="Low complexity" evidence="1">
    <location>
        <begin position="240"/>
        <end position="249"/>
    </location>
</feature>
<gene>
    <name evidence="2" type="ORF">HUW51_21920</name>
</gene>
<evidence type="ECO:0000256" key="1">
    <source>
        <dbReference type="SAM" id="MobiDB-lite"/>
    </source>
</evidence>
<organism evidence="2 3">
    <name type="scientific">Adhaeribacter swui</name>
    <dbReference type="NCBI Taxonomy" id="2086471"/>
    <lineage>
        <taxon>Bacteria</taxon>
        <taxon>Pseudomonadati</taxon>
        <taxon>Bacteroidota</taxon>
        <taxon>Cytophagia</taxon>
        <taxon>Cytophagales</taxon>
        <taxon>Hymenobacteraceae</taxon>
        <taxon>Adhaeribacter</taxon>
    </lineage>
</organism>
<accession>A0A7G7GDL1</accession>
<evidence type="ECO:0008006" key="4">
    <source>
        <dbReference type="Google" id="ProtNLM"/>
    </source>
</evidence>
<keyword evidence="3" id="KW-1185">Reference proteome</keyword>
<name>A0A7G7GDL1_9BACT</name>
<evidence type="ECO:0000313" key="2">
    <source>
        <dbReference type="EMBL" id="QNF35245.1"/>
    </source>
</evidence>
<dbReference type="Proteomes" id="UP000515237">
    <property type="component" value="Chromosome"/>
</dbReference>
<protein>
    <recommendedName>
        <fullName evidence="4">Tetratricopeptide repeat protein</fullName>
    </recommendedName>
</protein>
<dbReference type="RefSeq" id="WP_185271736.1">
    <property type="nucleotide sequence ID" value="NZ_CP055156.1"/>
</dbReference>
<feature type="region of interest" description="Disordered" evidence="1">
    <location>
        <begin position="238"/>
        <end position="273"/>
    </location>
</feature>
<dbReference type="AlphaFoldDB" id="A0A7G7GDL1"/>
<sequence length="477" mass="53490">MNKSALLHMIRNVSTLSDQDVEEMEKLVNNFPYCQTAHLLIAKASYDKGSMLSNQKLRKAAAYATNRQLLKKLIYTTDAAIPVTAIAETTNVASHNTDGTALDQAAFVAENQITHLPETKTEPDKPVSAEISEPETQNLEGAEDTAVSDLVEMTPTPTDEAIAAEYEIYEGEAVSEDTTIQPETLSLAPAEVFIRDEAVNQIPEPEPAITEETILLPSFEPAYTLTLSELEEMLQVEKWTSTSETTQPTEEAEPTPEDQPTTAEASNTGQPASPEIIRYELEVPAETEENTLDQTLASFDSYLFKPESDEYFNSELKPATNEEFIKEVYTSNQLGYWMGSSRLGELLQVKDELTHHTPLQFYPDLILEYSKQNYLTPTDPPKATAVNRQFEIIDQFLKANPKLKTFSNEKLRSEPQDDLAFKSTKNTKNLASENLANILVQQGKIKKAIKIYEHLIVKIPEKRTYFAAQIEKLRNQI</sequence>
<dbReference type="EMBL" id="CP055156">
    <property type="protein sequence ID" value="QNF35245.1"/>
    <property type="molecule type" value="Genomic_DNA"/>
</dbReference>
<evidence type="ECO:0000313" key="3">
    <source>
        <dbReference type="Proteomes" id="UP000515237"/>
    </source>
</evidence>
<proteinExistence type="predicted"/>
<dbReference type="KEGG" id="aswu:HUW51_21920"/>